<dbReference type="Proteomes" id="UP000829291">
    <property type="component" value="Chromosome 1"/>
</dbReference>
<evidence type="ECO:0000313" key="4">
    <source>
        <dbReference type="RefSeq" id="XP_015518192.2"/>
    </source>
</evidence>
<gene>
    <name evidence="4" type="primary">LOC107223116</name>
</gene>
<dbReference type="OrthoDB" id="7682600at2759"/>
<evidence type="ECO:0000256" key="1">
    <source>
        <dbReference type="SAM" id="MobiDB-lite"/>
    </source>
</evidence>
<evidence type="ECO:0000256" key="2">
    <source>
        <dbReference type="SAM" id="SignalP"/>
    </source>
</evidence>
<proteinExistence type="predicted"/>
<feature type="region of interest" description="Disordered" evidence="1">
    <location>
        <begin position="145"/>
        <end position="167"/>
    </location>
</feature>
<dbReference type="RefSeq" id="XP_015518192.2">
    <property type="nucleotide sequence ID" value="XM_015662706.2"/>
</dbReference>
<accession>A0A6J0BVD5</accession>
<feature type="compositionally biased region" description="Polar residues" evidence="1">
    <location>
        <begin position="150"/>
        <end position="165"/>
    </location>
</feature>
<name>A0A6J0BVD5_NEOLC</name>
<keyword evidence="3" id="KW-1185">Reference proteome</keyword>
<evidence type="ECO:0000313" key="3">
    <source>
        <dbReference type="Proteomes" id="UP000829291"/>
    </source>
</evidence>
<feature type="region of interest" description="Disordered" evidence="1">
    <location>
        <begin position="232"/>
        <end position="251"/>
    </location>
</feature>
<sequence length="251" mass="28851">MFRLLVLVLVSNALAEAPLSPGHIKYSDDNGIKVDWKLYAPYAQFKSQLQRHYERRDGGKATAKEERRLGNPATVRAELLEQEQEQPVRYKPFSQVPNPLKQLLMESYEAQAPYVDHEAFFHRLPVPLETAPLERQEVGYQSEIVRPETRNQQSENIPETGTSAAHRSFGFDKSVPAEIQQLLKYQAQIPYNVIANHIIYKPEIPFVPEPLPDDESGPYKYRSRVYYAYRGNGKEDQVKPVSEESGRKSSY</sequence>
<organism evidence="4">
    <name type="scientific">Neodiprion lecontei</name>
    <name type="common">Redheaded pine sawfly</name>
    <dbReference type="NCBI Taxonomy" id="441921"/>
    <lineage>
        <taxon>Eukaryota</taxon>
        <taxon>Metazoa</taxon>
        <taxon>Ecdysozoa</taxon>
        <taxon>Arthropoda</taxon>
        <taxon>Hexapoda</taxon>
        <taxon>Insecta</taxon>
        <taxon>Pterygota</taxon>
        <taxon>Neoptera</taxon>
        <taxon>Endopterygota</taxon>
        <taxon>Hymenoptera</taxon>
        <taxon>Tenthredinoidea</taxon>
        <taxon>Diprionidae</taxon>
        <taxon>Diprioninae</taxon>
        <taxon>Neodiprion</taxon>
    </lineage>
</organism>
<dbReference type="AlphaFoldDB" id="A0A6J0BVD5"/>
<dbReference type="KEGG" id="nlo:107223116"/>
<feature type="signal peptide" evidence="2">
    <location>
        <begin position="1"/>
        <end position="15"/>
    </location>
</feature>
<keyword evidence="2" id="KW-0732">Signal</keyword>
<feature type="chain" id="PRO_5045821720" evidence="2">
    <location>
        <begin position="16"/>
        <end position="251"/>
    </location>
</feature>
<dbReference type="InParanoid" id="A0A6J0BVD5"/>
<dbReference type="GeneID" id="107223116"/>
<protein>
    <submittedName>
        <fullName evidence="4">Uncharacterized protein LOC107223116</fullName>
    </submittedName>
</protein>
<reference evidence="4" key="1">
    <citation type="submission" date="2025-08" db="UniProtKB">
        <authorList>
            <consortium name="RefSeq"/>
        </authorList>
    </citation>
    <scope>IDENTIFICATION</scope>
    <source>
        <tissue evidence="4">Thorax and Abdomen</tissue>
    </source>
</reference>